<evidence type="ECO:0000256" key="7">
    <source>
        <dbReference type="SAM" id="Phobius"/>
    </source>
</evidence>
<proteinExistence type="inferred from homology"/>
<organism evidence="8 9">
    <name type="scientific">Branchiostoma lanceolatum</name>
    <name type="common">Common lancelet</name>
    <name type="synonym">Amphioxus lanceolatum</name>
    <dbReference type="NCBI Taxonomy" id="7740"/>
    <lineage>
        <taxon>Eukaryota</taxon>
        <taxon>Metazoa</taxon>
        <taxon>Chordata</taxon>
        <taxon>Cephalochordata</taxon>
        <taxon>Leptocardii</taxon>
        <taxon>Amphioxiformes</taxon>
        <taxon>Branchiostomatidae</taxon>
        <taxon>Branchiostoma</taxon>
    </lineage>
</organism>
<dbReference type="Pfam" id="PF05346">
    <property type="entry name" value="DUF747"/>
    <property type="match status" value="1"/>
</dbReference>
<evidence type="ECO:0000256" key="2">
    <source>
        <dbReference type="ARBA" id="ARBA00008803"/>
    </source>
</evidence>
<dbReference type="EMBL" id="OV696688">
    <property type="protein sequence ID" value="CAH1257963.1"/>
    <property type="molecule type" value="Genomic_DNA"/>
</dbReference>
<feature type="region of interest" description="Disordered" evidence="6">
    <location>
        <begin position="1"/>
        <end position="42"/>
    </location>
</feature>
<feature type="transmembrane region" description="Helical" evidence="7">
    <location>
        <begin position="225"/>
        <end position="245"/>
    </location>
</feature>
<feature type="transmembrane region" description="Helical" evidence="7">
    <location>
        <begin position="150"/>
        <end position="175"/>
    </location>
</feature>
<feature type="compositionally biased region" description="Basic and acidic residues" evidence="6">
    <location>
        <begin position="531"/>
        <end position="555"/>
    </location>
</feature>
<evidence type="ECO:0000256" key="4">
    <source>
        <dbReference type="ARBA" id="ARBA00022989"/>
    </source>
</evidence>
<feature type="compositionally biased region" description="Polar residues" evidence="6">
    <location>
        <begin position="460"/>
        <end position="473"/>
    </location>
</feature>
<evidence type="ECO:0000313" key="8">
    <source>
        <dbReference type="EMBL" id="CAH1257963.1"/>
    </source>
</evidence>
<feature type="compositionally biased region" description="Polar residues" evidence="6">
    <location>
        <begin position="489"/>
        <end position="509"/>
    </location>
</feature>
<dbReference type="Proteomes" id="UP000838412">
    <property type="component" value="Chromosome 3"/>
</dbReference>
<evidence type="ECO:0000256" key="1">
    <source>
        <dbReference type="ARBA" id="ARBA00004141"/>
    </source>
</evidence>
<evidence type="ECO:0000313" key="9">
    <source>
        <dbReference type="Proteomes" id="UP000838412"/>
    </source>
</evidence>
<dbReference type="GO" id="GO:0005789">
    <property type="term" value="C:endoplasmic reticulum membrane"/>
    <property type="evidence" value="ECO:0007669"/>
    <property type="project" value="TreeGrafter"/>
</dbReference>
<dbReference type="GO" id="GO:0045724">
    <property type="term" value="P:positive regulation of cilium assembly"/>
    <property type="evidence" value="ECO:0007669"/>
    <property type="project" value="TreeGrafter"/>
</dbReference>
<protein>
    <submittedName>
        <fullName evidence="8">TAPT1 protein</fullName>
    </submittedName>
</protein>
<gene>
    <name evidence="8" type="primary">TAPT1</name>
    <name evidence="8" type="ORF">BLAG_LOCUS15692</name>
</gene>
<sequence length="646" mass="73556">MAPRGRTRTRSEGKSHENKPDFPANNPVPEPENVGTSGGQHVESEEERLVKEIANMPLWTYLWAELTRGYLLENEEEKFAERRERVYTFMKIPKAFEKLMFYGFFLCLDAFLFIFTFLPLRVIIALIRLITMPCLQGKRSRLEPAQICDLIKAGIIIVCTNILFYVDTSMLYHLVRGQALIKLYIIFNMLEVADRLFSAVGQDILDALFWTATEPRGRRRDHFGVIPHFLMAIIYVFLHSTLVLFQATCLNVAFNSHNKALLTVMMSNNFAEVQSNVFKTFGKKALFEMSCNDIRERFHYHVLLYIVVMRNMTEFNWSPDHLYQLIPDVSMIIAAEYLVDWVKHAFITKFNEIPADVYDEYRASLAYDMISSRQKNAFSDHSDLVSRRMGFIPLPLTCLVYMITRRSVKVQGTTGIFLLALTYLALVTVKVLNSIVLLGNACKYVKESDMFKNKLASRPGSRNASRAGSQTSLNNPNPNPTSPPPNVEITRTGSFSIHPNSTHSNNSSVEVIGTDPVVNKNPEEQPAGKNNDPEKETVPEDSKKAQTGVKTKEPEGDMNQRVVKNKEEEKESHSGKSHSPDKETSEKTQEGAKGEDLKDDAQKQAEKKEDKTETKLSTKDTELKYRGSKTDIREVDRFTLCGKEII</sequence>
<keyword evidence="5 7" id="KW-0472">Membrane</keyword>
<evidence type="ECO:0000256" key="5">
    <source>
        <dbReference type="ARBA" id="ARBA00023136"/>
    </source>
</evidence>
<dbReference type="PANTHER" id="PTHR13317:SF4">
    <property type="entry name" value="TRANSMEMBRANE ANTERIOR POSTERIOR TRANSFORMATION PROTEIN 1 HOMOLOG"/>
    <property type="match status" value="1"/>
</dbReference>
<feature type="compositionally biased region" description="Low complexity" evidence="6">
    <location>
        <begin position="25"/>
        <end position="34"/>
    </location>
</feature>
<feature type="transmembrane region" description="Helical" evidence="7">
    <location>
        <begin position="416"/>
        <end position="438"/>
    </location>
</feature>
<evidence type="ECO:0000256" key="3">
    <source>
        <dbReference type="ARBA" id="ARBA00022692"/>
    </source>
</evidence>
<feature type="compositionally biased region" description="Pro residues" evidence="6">
    <location>
        <begin position="477"/>
        <end position="486"/>
    </location>
</feature>
<comment type="similarity">
    <text evidence="2">Belongs to the TAPT1 family.</text>
</comment>
<feature type="compositionally biased region" description="Basic and acidic residues" evidence="6">
    <location>
        <begin position="9"/>
        <end position="20"/>
    </location>
</feature>
<feature type="compositionally biased region" description="Basic and acidic residues" evidence="6">
    <location>
        <begin position="564"/>
        <end position="623"/>
    </location>
</feature>
<keyword evidence="4 7" id="KW-1133">Transmembrane helix</keyword>
<reference evidence="8" key="1">
    <citation type="submission" date="2022-01" db="EMBL/GenBank/DDBJ databases">
        <authorList>
            <person name="Braso-Vives M."/>
        </authorList>
    </citation>
    <scope>NUCLEOTIDE SEQUENCE</scope>
</reference>
<dbReference type="AlphaFoldDB" id="A0A8J9ZPW2"/>
<feature type="transmembrane region" description="Helical" evidence="7">
    <location>
        <begin position="385"/>
        <end position="404"/>
    </location>
</feature>
<evidence type="ECO:0000256" key="6">
    <source>
        <dbReference type="SAM" id="MobiDB-lite"/>
    </source>
</evidence>
<dbReference type="PANTHER" id="PTHR13317">
    <property type="entry name" value="TRANSMEMBRANE ANTERIOR POSTERIOR TRANSFORMATION PROTEIN 1 HOMOLOG"/>
    <property type="match status" value="1"/>
</dbReference>
<feature type="transmembrane region" description="Helical" evidence="7">
    <location>
        <begin position="99"/>
        <end position="130"/>
    </location>
</feature>
<keyword evidence="9" id="KW-1185">Reference proteome</keyword>
<dbReference type="GO" id="GO:0036064">
    <property type="term" value="C:ciliary basal body"/>
    <property type="evidence" value="ECO:0007669"/>
    <property type="project" value="TreeGrafter"/>
</dbReference>
<feature type="region of interest" description="Disordered" evidence="6">
    <location>
        <begin position="455"/>
        <end position="623"/>
    </location>
</feature>
<name>A0A8J9ZPW2_BRALA</name>
<accession>A0A8J9ZPW2</accession>
<keyword evidence="3 7" id="KW-0812">Transmembrane</keyword>
<comment type="subcellular location">
    <subcellularLocation>
        <location evidence="1">Membrane</location>
        <topology evidence="1">Multi-pass membrane protein</topology>
    </subcellularLocation>
</comment>
<dbReference type="InterPro" id="IPR008010">
    <property type="entry name" value="Tatp1"/>
</dbReference>
<dbReference type="OrthoDB" id="29023at2759"/>